<evidence type="ECO:0000256" key="1">
    <source>
        <dbReference type="SAM" id="MobiDB-lite"/>
    </source>
</evidence>
<dbReference type="OrthoDB" id="10409477at2759"/>
<dbReference type="HOGENOM" id="CLU_1520317_0_0_1"/>
<dbReference type="EMBL" id="ABEU02000006">
    <property type="protein sequence ID" value="PNR53079.1"/>
    <property type="molecule type" value="Genomic_DNA"/>
</dbReference>
<sequence>MSHHHTPSYNGYDDGTNTEKTSHRPTAVRRVIAKVKNKSGISHDTKENYVNYQDDKPHPHPMVEDVVNTIGHSLIQELMQYLKGPDGEEALEIIFSEQARVGARLAMTEESKRAARVTAQEGMTGTYDGIERKMKEMWGSLNPSLITVGGILLGSYILLLSVGMLFSLWRFAFFGLK</sequence>
<dbReference type="EnsemblPlants" id="Pp3c6_25080V3.2">
    <property type="protein sequence ID" value="PAC:32978945.CDS.1"/>
    <property type="gene ID" value="Pp3c6_25080"/>
</dbReference>
<evidence type="ECO:0000313" key="5">
    <source>
        <dbReference type="Proteomes" id="UP000006727"/>
    </source>
</evidence>
<evidence type="ECO:0000313" key="3">
    <source>
        <dbReference type="EMBL" id="PNR53079.1"/>
    </source>
</evidence>
<gene>
    <name evidence="4" type="primary">LOC112283826</name>
    <name evidence="3" type="ORF">PHYPA_009454</name>
</gene>
<dbReference type="GeneID" id="112283826"/>
<keyword evidence="5" id="KW-1185">Reference proteome</keyword>
<reference evidence="3 5" key="1">
    <citation type="journal article" date="2008" name="Science">
        <title>The Physcomitrella genome reveals evolutionary insights into the conquest of land by plants.</title>
        <authorList>
            <person name="Rensing S."/>
            <person name="Lang D."/>
            <person name="Zimmer A."/>
            <person name="Terry A."/>
            <person name="Salamov A."/>
            <person name="Shapiro H."/>
            <person name="Nishiyama T."/>
            <person name="Perroud P.-F."/>
            <person name="Lindquist E."/>
            <person name="Kamisugi Y."/>
            <person name="Tanahashi T."/>
            <person name="Sakakibara K."/>
            <person name="Fujita T."/>
            <person name="Oishi K."/>
            <person name="Shin-I T."/>
            <person name="Kuroki Y."/>
            <person name="Toyoda A."/>
            <person name="Suzuki Y."/>
            <person name="Hashimoto A."/>
            <person name="Yamaguchi K."/>
            <person name="Sugano A."/>
            <person name="Kohara Y."/>
            <person name="Fujiyama A."/>
            <person name="Anterola A."/>
            <person name="Aoki S."/>
            <person name="Ashton N."/>
            <person name="Barbazuk W.B."/>
            <person name="Barker E."/>
            <person name="Bennetzen J."/>
            <person name="Bezanilla M."/>
            <person name="Blankenship R."/>
            <person name="Cho S.H."/>
            <person name="Dutcher S."/>
            <person name="Estelle M."/>
            <person name="Fawcett J.A."/>
            <person name="Gundlach H."/>
            <person name="Hanada K."/>
            <person name="Heyl A."/>
            <person name="Hicks K.A."/>
            <person name="Hugh J."/>
            <person name="Lohr M."/>
            <person name="Mayer K."/>
            <person name="Melkozernov A."/>
            <person name="Murata T."/>
            <person name="Nelson D."/>
            <person name="Pils B."/>
            <person name="Prigge M."/>
            <person name="Reiss B."/>
            <person name="Renner T."/>
            <person name="Rombauts S."/>
            <person name="Rushton P."/>
            <person name="Sanderfoot A."/>
            <person name="Schween G."/>
            <person name="Shiu S.-H."/>
            <person name="Stueber K."/>
            <person name="Theodoulou F.L."/>
            <person name="Tu H."/>
            <person name="Van de Peer Y."/>
            <person name="Verrier P.J."/>
            <person name="Waters E."/>
            <person name="Wood A."/>
            <person name="Yang L."/>
            <person name="Cove D."/>
            <person name="Cuming A."/>
            <person name="Hasebe M."/>
            <person name="Lucas S."/>
            <person name="Mishler D.B."/>
            <person name="Reski R."/>
            <person name="Grigoriev I."/>
            <person name="Quatrano R.S."/>
            <person name="Boore J.L."/>
        </authorList>
    </citation>
    <scope>NUCLEOTIDE SEQUENCE [LARGE SCALE GENOMIC DNA]</scope>
    <source>
        <strain evidence="4 5">cv. Gransden 2004</strain>
    </source>
</reference>
<keyword evidence="2" id="KW-1133">Transmembrane helix</keyword>
<organism evidence="3">
    <name type="scientific">Physcomitrium patens</name>
    <name type="common">Spreading-leaved earth moss</name>
    <name type="synonym">Physcomitrella patens</name>
    <dbReference type="NCBI Taxonomy" id="3218"/>
    <lineage>
        <taxon>Eukaryota</taxon>
        <taxon>Viridiplantae</taxon>
        <taxon>Streptophyta</taxon>
        <taxon>Embryophyta</taxon>
        <taxon>Bryophyta</taxon>
        <taxon>Bryophytina</taxon>
        <taxon>Bryopsida</taxon>
        <taxon>Funariidae</taxon>
        <taxon>Funariales</taxon>
        <taxon>Funariaceae</taxon>
        <taxon>Physcomitrium</taxon>
    </lineage>
</organism>
<feature type="region of interest" description="Disordered" evidence="1">
    <location>
        <begin position="1"/>
        <end position="27"/>
    </location>
</feature>
<dbReference type="EnsemblPlants" id="Pp3c6_25080V3.1">
    <property type="protein sequence ID" value="PAC:32978944.CDS.1"/>
    <property type="gene ID" value="Pp3c6_25080"/>
</dbReference>
<feature type="transmembrane region" description="Helical" evidence="2">
    <location>
        <begin position="144"/>
        <end position="169"/>
    </location>
</feature>
<reference evidence="4" key="3">
    <citation type="submission" date="2020-12" db="UniProtKB">
        <authorList>
            <consortium name="EnsemblPlants"/>
        </authorList>
    </citation>
    <scope>IDENTIFICATION</scope>
</reference>
<dbReference type="PaxDb" id="3218-PP1S53_179V6.2"/>
<keyword evidence="2" id="KW-0472">Membrane</keyword>
<dbReference type="Proteomes" id="UP000006727">
    <property type="component" value="Chromosome 6"/>
</dbReference>
<dbReference type="AlphaFoldDB" id="A9S793"/>
<dbReference type="Gramene" id="Pp3c6_25080V3.2">
    <property type="protein sequence ID" value="PAC:32978945.CDS.1"/>
    <property type="gene ID" value="Pp3c6_25080"/>
</dbReference>
<keyword evidence="2" id="KW-0812">Transmembrane</keyword>
<protein>
    <submittedName>
        <fullName evidence="3 4">Uncharacterized protein</fullName>
    </submittedName>
</protein>
<proteinExistence type="predicted"/>
<dbReference type="OMA" id="GQIAIRN"/>
<dbReference type="Gramene" id="Pp3c6_25080V3.1">
    <property type="protein sequence ID" value="PAC:32978944.CDS.1"/>
    <property type="gene ID" value="Pp3c6_25080"/>
</dbReference>
<accession>A9S793</accession>
<evidence type="ECO:0000313" key="4">
    <source>
        <dbReference type="EnsemblPlants" id="PAC:32978944.CDS.1"/>
    </source>
</evidence>
<name>A9S793_PHYPA</name>
<dbReference type="RefSeq" id="XP_024378819.1">
    <property type="nucleotide sequence ID" value="XM_024523051.2"/>
</dbReference>
<reference evidence="3 5" key="2">
    <citation type="journal article" date="2018" name="Plant J.">
        <title>The Physcomitrella patens chromosome-scale assembly reveals moss genome structure and evolution.</title>
        <authorList>
            <person name="Lang D."/>
            <person name="Ullrich K.K."/>
            <person name="Murat F."/>
            <person name="Fuchs J."/>
            <person name="Jenkins J."/>
            <person name="Haas F.B."/>
            <person name="Piednoel M."/>
            <person name="Gundlach H."/>
            <person name="Van Bel M."/>
            <person name="Meyberg R."/>
            <person name="Vives C."/>
            <person name="Morata J."/>
            <person name="Symeonidi A."/>
            <person name="Hiss M."/>
            <person name="Muchero W."/>
            <person name="Kamisugi Y."/>
            <person name="Saleh O."/>
            <person name="Blanc G."/>
            <person name="Decker E.L."/>
            <person name="van Gessel N."/>
            <person name="Grimwood J."/>
            <person name="Hayes R.D."/>
            <person name="Graham S.W."/>
            <person name="Gunter L.E."/>
            <person name="McDaniel S.F."/>
            <person name="Hoernstein S.N.W."/>
            <person name="Larsson A."/>
            <person name="Li F.W."/>
            <person name="Perroud P.F."/>
            <person name="Phillips J."/>
            <person name="Ranjan P."/>
            <person name="Rokshar D.S."/>
            <person name="Rothfels C.J."/>
            <person name="Schneider L."/>
            <person name="Shu S."/>
            <person name="Stevenson D.W."/>
            <person name="Thummler F."/>
            <person name="Tillich M."/>
            <person name="Villarreal Aguilar J.C."/>
            <person name="Widiez T."/>
            <person name="Wong G.K."/>
            <person name="Wymore A."/>
            <person name="Zhang Y."/>
            <person name="Zimmer A.D."/>
            <person name="Quatrano R.S."/>
            <person name="Mayer K.F.X."/>
            <person name="Goodstein D."/>
            <person name="Casacuberta J.M."/>
            <person name="Vandepoele K."/>
            <person name="Reski R."/>
            <person name="Cuming A.C."/>
            <person name="Tuskan G.A."/>
            <person name="Maumus F."/>
            <person name="Salse J."/>
            <person name="Schmutz J."/>
            <person name="Rensing S.A."/>
        </authorList>
    </citation>
    <scope>NUCLEOTIDE SEQUENCE [LARGE SCALE GENOMIC DNA]</scope>
    <source>
        <strain evidence="4 5">cv. Gransden 2004</strain>
    </source>
</reference>
<evidence type="ECO:0000256" key="2">
    <source>
        <dbReference type="SAM" id="Phobius"/>
    </source>
</evidence>